<evidence type="ECO:0000313" key="3">
    <source>
        <dbReference type="EMBL" id="CAH0730577.1"/>
    </source>
</evidence>
<gene>
    <name evidence="3" type="ORF">BINO364_LOCUS15545</name>
</gene>
<proteinExistence type="predicted"/>
<dbReference type="AlphaFoldDB" id="A0A8J9VF29"/>
<dbReference type="Proteomes" id="UP000838878">
    <property type="component" value="Chromosome 8"/>
</dbReference>
<evidence type="ECO:0000256" key="1">
    <source>
        <dbReference type="SAM" id="Coils"/>
    </source>
</evidence>
<feature type="compositionally biased region" description="Polar residues" evidence="2">
    <location>
        <begin position="381"/>
        <end position="390"/>
    </location>
</feature>
<keyword evidence="4" id="KW-1185">Reference proteome</keyword>
<feature type="coiled-coil region" evidence="1">
    <location>
        <begin position="279"/>
        <end position="306"/>
    </location>
</feature>
<keyword evidence="1" id="KW-0175">Coiled coil</keyword>
<reference evidence="3" key="1">
    <citation type="submission" date="2021-12" db="EMBL/GenBank/DDBJ databases">
        <authorList>
            <person name="Martin H S."/>
        </authorList>
    </citation>
    <scope>NUCLEOTIDE SEQUENCE</scope>
</reference>
<accession>A0A8J9VF29</accession>
<feature type="region of interest" description="Disordered" evidence="2">
    <location>
        <begin position="381"/>
        <end position="426"/>
    </location>
</feature>
<feature type="compositionally biased region" description="Acidic residues" evidence="2">
    <location>
        <begin position="417"/>
        <end position="426"/>
    </location>
</feature>
<dbReference type="OrthoDB" id="6885216at2759"/>
<sequence length="547" mass="61144">MHKSKARLAKWRRDALGTGGGPCSQDNLSEVDKKILSIIGEQAVFGDTEHRIPFISEQLTPEPSTSYELPNNKADDAYIMVLSGPITVTSPSTKGQTSNLCTSQIPETGSLSVKMGLNTEPPLTDCGFERRSGGNNGEFDGTEYAVCSGSGTCSKKNKQRKTTDVNKEEANIDDQEKSYLWLFVENLWQSDITLRIMKPWLQLVNKKALATKNMKLYQIGQAITKIMKEFLIHAKNAKVNLTNCGFGVFEEWICEEGLSTTYGKLQAMDWDEGLSSILFDHYSEAIMELEKRQQESEDEVEYLSSANMKGISTSSTTANIQEVHVGASTSKDSEIMLPKISKKNKSGITKNKVTFLKEKSPSKRLRKLSSDDEYEVGQLFQEQQKNTQGSVEDESEPDVDIHPETPKKKRKVTWNDSDSEKEGVDEEEDYACMVANLAQAHSLVQSTGKISQSILVKDADGYINITSPGERGCMLVKLELYPFKDCAKLPKNQYWTKRTYSSLTVISSPTSPAYDLVMKLRRQMTKDVMKIKNVKTEKKVVSGWKSG</sequence>
<protein>
    <submittedName>
        <fullName evidence="3">Uncharacterized protein</fullName>
    </submittedName>
</protein>
<organism evidence="3 4">
    <name type="scientific">Brenthis ino</name>
    <name type="common">lesser marbled fritillary</name>
    <dbReference type="NCBI Taxonomy" id="405034"/>
    <lineage>
        <taxon>Eukaryota</taxon>
        <taxon>Metazoa</taxon>
        <taxon>Ecdysozoa</taxon>
        <taxon>Arthropoda</taxon>
        <taxon>Hexapoda</taxon>
        <taxon>Insecta</taxon>
        <taxon>Pterygota</taxon>
        <taxon>Neoptera</taxon>
        <taxon>Endopterygota</taxon>
        <taxon>Lepidoptera</taxon>
        <taxon>Glossata</taxon>
        <taxon>Ditrysia</taxon>
        <taxon>Papilionoidea</taxon>
        <taxon>Nymphalidae</taxon>
        <taxon>Heliconiinae</taxon>
        <taxon>Argynnini</taxon>
        <taxon>Brenthis</taxon>
    </lineage>
</organism>
<dbReference type="EMBL" id="OV170228">
    <property type="protein sequence ID" value="CAH0730577.1"/>
    <property type="molecule type" value="Genomic_DNA"/>
</dbReference>
<evidence type="ECO:0000313" key="4">
    <source>
        <dbReference type="Proteomes" id="UP000838878"/>
    </source>
</evidence>
<evidence type="ECO:0000256" key="2">
    <source>
        <dbReference type="SAM" id="MobiDB-lite"/>
    </source>
</evidence>
<feature type="non-terminal residue" evidence="3">
    <location>
        <position position="547"/>
    </location>
</feature>
<name>A0A8J9VF29_9NEOP</name>